<feature type="compositionally biased region" description="Basic and acidic residues" evidence="1">
    <location>
        <begin position="22"/>
        <end position="37"/>
    </location>
</feature>
<dbReference type="Proteomes" id="UP000032289">
    <property type="component" value="Unassembled WGS sequence"/>
</dbReference>
<evidence type="ECO:0000313" key="4">
    <source>
        <dbReference type="Proteomes" id="UP000032289"/>
    </source>
</evidence>
<proteinExistence type="predicted"/>
<sequence length="241" mass="27867">MNTTSDWVRELRQRGLTPKSLTPEERAEKEKSDAERITKAWQAQERVKYQRMSLWGETETRSFEFEDWNPQIQRNEQTARDIGNQAYAMTKEMRNGLFNVFLFGRAGAGKTSLALAMMSRLSDSYTTMFVSVVEWRNLKFKSFKDNKVAERLNITEKFMREVEVLVLDDFGKETQAEAKETVSSMLFELADARRGKATIITSNDDLTGLALKYDQAVLSRLITKDIKHIITTNKLDDVRKV</sequence>
<organism evidence="3 4">
    <name type="scientific">Weissella cibaria</name>
    <dbReference type="NCBI Taxonomy" id="137591"/>
    <lineage>
        <taxon>Bacteria</taxon>
        <taxon>Bacillati</taxon>
        <taxon>Bacillota</taxon>
        <taxon>Bacilli</taxon>
        <taxon>Lactobacillales</taxon>
        <taxon>Lactobacillaceae</taxon>
        <taxon>Weissella</taxon>
    </lineage>
</organism>
<dbReference type="RefSeq" id="WP_043941745.1">
    <property type="nucleotide sequence ID" value="NZ_JAJBSC010000004.1"/>
</dbReference>
<reference evidence="3 4" key="1">
    <citation type="journal article" date="2015" name="Microbiology (Mosc.)">
        <title>Genomics of the Weissella cibaria species with an examination of its metabolic traits.</title>
        <authorList>
            <person name="Lynch K.M."/>
            <person name="Lucid A."/>
            <person name="Arendt E.K."/>
            <person name="Sleator R.D."/>
            <person name="Lucey B."/>
            <person name="Coffey A."/>
        </authorList>
    </citation>
    <scope>NUCLEOTIDE SEQUENCE [LARGE SCALE GENOMIC DNA]</scope>
    <source>
        <strain evidence="3 4">AB3b</strain>
    </source>
</reference>
<dbReference type="PANTHER" id="PTHR30050:SF4">
    <property type="entry name" value="ATP-BINDING PROTEIN RV3427C IN INSERTION SEQUENCE-RELATED"/>
    <property type="match status" value="1"/>
</dbReference>
<accession>A0A0D1K8N2</accession>
<dbReference type="InterPro" id="IPR027417">
    <property type="entry name" value="P-loop_NTPase"/>
</dbReference>
<dbReference type="AlphaFoldDB" id="A0A0D1K8N2"/>
<comment type="caution">
    <text evidence="3">The sequence shown here is derived from an EMBL/GenBank/DDBJ whole genome shotgun (WGS) entry which is preliminary data.</text>
</comment>
<dbReference type="SUPFAM" id="SSF52540">
    <property type="entry name" value="P-loop containing nucleoside triphosphate hydrolases"/>
    <property type="match status" value="1"/>
</dbReference>
<feature type="domain" description="AAA+ ATPase" evidence="2">
    <location>
        <begin position="96"/>
        <end position="227"/>
    </location>
</feature>
<dbReference type="InterPro" id="IPR003593">
    <property type="entry name" value="AAA+_ATPase"/>
</dbReference>
<evidence type="ECO:0000256" key="1">
    <source>
        <dbReference type="SAM" id="MobiDB-lite"/>
    </source>
</evidence>
<evidence type="ECO:0000259" key="2">
    <source>
        <dbReference type="SMART" id="SM00382"/>
    </source>
</evidence>
<name>A0A0D1K8N2_9LACO</name>
<dbReference type="Gene3D" id="3.40.50.300">
    <property type="entry name" value="P-loop containing nucleotide triphosphate hydrolases"/>
    <property type="match status" value="1"/>
</dbReference>
<dbReference type="EMBL" id="JWHT01000049">
    <property type="protein sequence ID" value="KIU21389.1"/>
    <property type="molecule type" value="Genomic_DNA"/>
</dbReference>
<dbReference type="GO" id="GO:0005524">
    <property type="term" value="F:ATP binding"/>
    <property type="evidence" value="ECO:0007669"/>
    <property type="project" value="InterPro"/>
</dbReference>
<feature type="region of interest" description="Disordered" evidence="1">
    <location>
        <begin position="1"/>
        <end position="37"/>
    </location>
</feature>
<dbReference type="SMART" id="SM00382">
    <property type="entry name" value="AAA"/>
    <property type="match status" value="1"/>
</dbReference>
<evidence type="ECO:0000313" key="3">
    <source>
        <dbReference type="EMBL" id="KIU21389.1"/>
    </source>
</evidence>
<dbReference type="InterPro" id="IPR002611">
    <property type="entry name" value="IstB_ATP-bd"/>
</dbReference>
<dbReference type="Pfam" id="PF01695">
    <property type="entry name" value="IstB_IS21"/>
    <property type="match status" value="1"/>
</dbReference>
<protein>
    <submittedName>
        <fullName evidence="3">DNA replication protein DnaC</fullName>
    </submittedName>
</protein>
<gene>
    <name evidence="3" type="ORF">ab3b_01991</name>
</gene>
<dbReference type="GO" id="GO:0006260">
    <property type="term" value="P:DNA replication"/>
    <property type="evidence" value="ECO:0007669"/>
    <property type="project" value="TreeGrafter"/>
</dbReference>
<dbReference type="PATRIC" id="fig|137591.24.peg.1934"/>
<dbReference type="PANTHER" id="PTHR30050">
    <property type="entry name" value="CHROMOSOMAL REPLICATION INITIATOR PROTEIN DNAA"/>
    <property type="match status" value="1"/>
</dbReference>